<accession>A0A6A6ZVR5</accession>
<dbReference type="AlphaFoldDB" id="A0A6A6ZVR5"/>
<dbReference type="Proteomes" id="UP000799424">
    <property type="component" value="Unassembled WGS sequence"/>
</dbReference>
<organism evidence="1 2">
    <name type="scientific">Ophiobolus disseminans</name>
    <dbReference type="NCBI Taxonomy" id="1469910"/>
    <lineage>
        <taxon>Eukaryota</taxon>
        <taxon>Fungi</taxon>
        <taxon>Dikarya</taxon>
        <taxon>Ascomycota</taxon>
        <taxon>Pezizomycotina</taxon>
        <taxon>Dothideomycetes</taxon>
        <taxon>Pleosporomycetidae</taxon>
        <taxon>Pleosporales</taxon>
        <taxon>Pleosporineae</taxon>
        <taxon>Phaeosphaeriaceae</taxon>
        <taxon>Ophiobolus</taxon>
    </lineage>
</organism>
<gene>
    <name evidence="1" type="ORF">CC86DRAFT_48565</name>
</gene>
<evidence type="ECO:0000313" key="2">
    <source>
        <dbReference type="Proteomes" id="UP000799424"/>
    </source>
</evidence>
<evidence type="ECO:0000313" key="1">
    <source>
        <dbReference type="EMBL" id="KAF2824916.1"/>
    </source>
</evidence>
<keyword evidence="2" id="KW-1185">Reference proteome</keyword>
<name>A0A6A6ZVR5_9PLEO</name>
<protein>
    <submittedName>
        <fullName evidence="1">Uncharacterized protein</fullName>
    </submittedName>
</protein>
<reference evidence="1" key="1">
    <citation type="journal article" date="2020" name="Stud. Mycol.">
        <title>101 Dothideomycetes genomes: a test case for predicting lifestyles and emergence of pathogens.</title>
        <authorList>
            <person name="Haridas S."/>
            <person name="Albert R."/>
            <person name="Binder M."/>
            <person name="Bloem J."/>
            <person name="Labutti K."/>
            <person name="Salamov A."/>
            <person name="Andreopoulos B."/>
            <person name="Baker S."/>
            <person name="Barry K."/>
            <person name="Bills G."/>
            <person name="Bluhm B."/>
            <person name="Cannon C."/>
            <person name="Castanera R."/>
            <person name="Culley D."/>
            <person name="Daum C."/>
            <person name="Ezra D."/>
            <person name="Gonzalez J."/>
            <person name="Henrissat B."/>
            <person name="Kuo A."/>
            <person name="Liang C."/>
            <person name="Lipzen A."/>
            <person name="Lutzoni F."/>
            <person name="Magnuson J."/>
            <person name="Mondo S."/>
            <person name="Nolan M."/>
            <person name="Ohm R."/>
            <person name="Pangilinan J."/>
            <person name="Park H.-J."/>
            <person name="Ramirez L."/>
            <person name="Alfaro M."/>
            <person name="Sun H."/>
            <person name="Tritt A."/>
            <person name="Yoshinaga Y."/>
            <person name="Zwiers L.-H."/>
            <person name="Turgeon B."/>
            <person name="Goodwin S."/>
            <person name="Spatafora J."/>
            <person name="Crous P."/>
            <person name="Grigoriev I."/>
        </authorList>
    </citation>
    <scope>NUCLEOTIDE SEQUENCE</scope>
    <source>
        <strain evidence="1">CBS 113818</strain>
    </source>
</reference>
<sequence length="70" mass="8025">MAVRACRRNRDGQPTPPCIFCDADIHKEPFEDAAFSPRSSKRQSVRRFPCHLLCYMVNRAFNVSADKGRP</sequence>
<dbReference type="EMBL" id="MU006229">
    <property type="protein sequence ID" value="KAF2824916.1"/>
    <property type="molecule type" value="Genomic_DNA"/>
</dbReference>
<proteinExistence type="predicted"/>